<dbReference type="Proteomes" id="UP000249130">
    <property type="component" value="Unassembled WGS sequence"/>
</dbReference>
<feature type="region of interest" description="Disordered" evidence="1">
    <location>
        <begin position="154"/>
        <end position="173"/>
    </location>
</feature>
<reference evidence="2 3" key="1">
    <citation type="submission" date="2017-07" db="EMBL/GenBank/DDBJ databases">
        <title>Draft Genome Sequences of Select Purple Nonsulfur Bacteria.</title>
        <authorList>
            <person name="Lasarre B."/>
            <person name="Mckinlay J.B."/>
        </authorList>
    </citation>
    <scope>NUCLEOTIDE SEQUENCE [LARGE SCALE GENOMIC DNA]</scope>
    <source>
        <strain evidence="2 3">DSM 5909</strain>
    </source>
</reference>
<gene>
    <name evidence="2" type="ORF">CH341_10095</name>
</gene>
<feature type="region of interest" description="Disordered" evidence="1">
    <location>
        <begin position="78"/>
        <end position="121"/>
    </location>
</feature>
<evidence type="ECO:0000313" key="3">
    <source>
        <dbReference type="Proteomes" id="UP000249130"/>
    </source>
</evidence>
<accession>A0A327L1C1</accession>
<protein>
    <submittedName>
        <fullName evidence="2">Uncharacterized protein</fullName>
    </submittedName>
</protein>
<sequence length="173" mass="17317">MGCLAAWVLAANTVLKDPSAPRRDVAAALLAARDGAPPTLSILKIASSTPSPDLPPPAAAEPAAPVAPIAIAEAPAAEPPALAADPEPTLVLASAGPSDVTGTLSAAPLPAGMPDGVEDPADAPLAELVPLPRKRPLVALVPLPRPRPEVEAVASAAPATTIPDWQIERNQPQ</sequence>
<keyword evidence="3" id="KW-1185">Reference proteome</keyword>
<name>A0A327L1C1_9BRAD</name>
<dbReference type="EMBL" id="NPEX01000052">
    <property type="protein sequence ID" value="RAI44251.1"/>
    <property type="molecule type" value="Genomic_DNA"/>
</dbReference>
<dbReference type="AlphaFoldDB" id="A0A327L1C1"/>
<evidence type="ECO:0000313" key="2">
    <source>
        <dbReference type="EMBL" id="RAI44251.1"/>
    </source>
</evidence>
<comment type="caution">
    <text evidence="2">The sequence shown here is derived from an EMBL/GenBank/DDBJ whole genome shotgun (WGS) entry which is preliminary data.</text>
</comment>
<feature type="compositionally biased region" description="Low complexity" evidence="1">
    <location>
        <begin position="78"/>
        <end position="88"/>
    </location>
</feature>
<evidence type="ECO:0000256" key="1">
    <source>
        <dbReference type="SAM" id="MobiDB-lite"/>
    </source>
</evidence>
<proteinExistence type="predicted"/>
<organism evidence="2 3">
    <name type="scientific">Rhodoplanes roseus</name>
    <dbReference type="NCBI Taxonomy" id="29409"/>
    <lineage>
        <taxon>Bacteria</taxon>
        <taxon>Pseudomonadati</taxon>
        <taxon>Pseudomonadota</taxon>
        <taxon>Alphaproteobacteria</taxon>
        <taxon>Hyphomicrobiales</taxon>
        <taxon>Nitrobacteraceae</taxon>
        <taxon>Rhodoplanes</taxon>
    </lineage>
</organism>
<feature type="region of interest" description="Disordered" evidence="1">
    <location>
        <begin position="42"/>
        <end position="62"/>
    </location>
</feature>